<protein>
    <recommendedName>
        <fullName evidence="4">Aldolase</fullName>
    </recommendedName>
</protein>
<keyword evidence="3" id="KW-1185">Reference proteome</keyword>
<gene>
    <name evidence="2" type="ORF">KSF_055850</name>
</gene>
<sequence>MAKLQDLFSQARRTQSSGGMGFLGKSKPESKPHAASLVVEFPTVAAGSAEAAIKAGADGLLFAWNGKETAQLETIKQEIASARALNEDLVTGLRLTGGWEKLTHDSLLQIKEQGIQYIILPLNAPAHLLAIETKEVEKVVTVPLQAATQDNLSRFFVPLAIRSLAALSGIGAVLVDFGFKASPGTLTIEDAAYYRGLREVAQYPAFVPIQAEFNEQDAHALKILGVQAVILTASESGDTTTQQLKQVRELLEKLFQEEKDSNVPGIRR</sequence>
<evidence type="ECO:0008006" key="4">
    <source>
        <dbReference type="Google" id="ProtNLM"/>
    </source>
</evidence>
<dbReference type="EMBL" id="BNJK01000001">
    <property type="protein sequence ID" value="GHO95537.1"/>
    <property type="molecule type" value="Genomic_DNA"/>
</dbReference>
<evidence type="ECO:0000256" key="1">
    <source>
        <dbReference type="SAM" id="MobiDB-lite"/>
    </source>
</evidence>
<organism evidence="2 3">
    <name type="scientific">Reticulibacter mediterranei</name>
    <dbReference type="NCBI Taxonomy" id="2778369"/>
    <lineage>
        <taxon>Bacteria</taxon>
        <taxon>Bacillati</taxon>
        <taxon>Chloroflexota</taxon>
        <taxon>Ktedonobacteria</taxon>
        <taxon>Ktedonobacterales</taxon>
        <taxon>Reticulibacteraceae</taxon>
        <taxon>Reticulibacter</taxon>
    </lineage>
</organism>
<evidence type="ECO:0000313" key="3">
    <source>
        <dbReference type="Proteomes" id="UP000597444"/>
    </source>
</evidence>
<reference evidence="2" key="1">
    <citation type="submission" date="2020-10" db="EMBL/GenBank/DDBJ databases">
        <title>Taxonomic study of unclassified bacteria belonging to the class Ktedonobacteria.</title>
        <authorList>
            <person name="Yabe S."/>
            <person name="Wang C.M."/>
            <person name="Zheng Y."/>
            <person name="Sakai Y."/>
            <person name="Cavaletti L."/>
            <person name="Monciardini P."/>
            <person name="Donadio S."/>
        </authorList>
    </citation>
    <scope>NUCLEOTIDE SEQUENCE</scope>
    <source>
        <strain evidence="2">ID150040</strain>
    </source>
</reference>
<accession>A0A8J3N5V5</accession>
<dbReference type="RefSeq" id="WP_220206209.1">
    <property type="nucleotide sequence ID" value="NZ_BNJK01000001.1"/>
</dbReference>
<evidence type="ECO:0000313" key="2">
    <source>
        <dbReference type="EMBL" id="GHO95537.1"/>
    </source>
</evidence>
<feature type="compositionally biased region" description="Polar residues" evidence="1">
    <location>
        <begin position="7"/>
        <end position="17"/>
    </location>
</feature>
<name>A0A8J3N5V5_9CHLR</name>
<dbReference type="Proteomes" id="UP000597444">
    <property type="component" value="Unassembled WGS sequence"/>
</dbReference>
<proteinExistence type="predicted"/>
<comment type="caution">
    <text evidence="2">The sequence shown here is derived from an EMBL/GenBank/DDBJ whole genome shotgun (WGS) entry which is preliminary data.</text>
</comment>
<feature type="region of interest" description="Disordered" evidence="1">
    <location>
        <begin position="1"/>
        <end position="28"/>
    </location>
</feature>
<dbReference type="AlphaFoldDB" id="A0A8J3N5V5"/>